<name>A0A6P6VG81_COFAR</name>
<dbReference type="GO" id="GO:0098542">
    <property type="term" value="P:defense response to other organism"/>
    <property type="evidence" value="ECO:0007669"/>
    <property type="project" value="TreeGrafter"/>
</dbReference>
<dbReference type="InterPro" id="IPR055414">
    <property type="entry name" value="LRR_R13L4/SHOC2-like"/>
</dbReference>
<dbReference type="GeneID" id="113722602"/>
<keyword evidence="2" id="KW-0547">Nucleotide-binding</keyword>
<dbReference type="InterPro" id="IPR058922">
    <property type="entry name" value="WHD_DRP"/>
</dbReference>
<dbReference type="Pfam" id="PF23598">
    <property type="entry name" value="LRR_14"/>
    <property type="match status" value="1"/>
</dbReference>
<evidence type="ECO:0000259" key="5">
    <source>
        <dbReference type="Pfam" id="PF23559"/>
    </source>
</evidence>
<dbReference type="OrthoDB" id="1113352at2759"/>
<keyword evidence="1" id="KW-0677">Repeat</keyword>
<sequence length="381" mass="43719">MSYLKPCFLYLGTFLEDEYLDAKELHLLWIAEGMVLSEHRRNGETLLNVAERYLVELGQRSMVQMQVNGFSTSCRLHLHDVMRDFCLKKGREEEFSEVIDLRGVEKPLLDSVSHTNNDVYRLVVHINTNVETPVNANAIVEDFKQLCCLLFRNSDGAWCSRKKIIWAEGLNVNYKTFKSLRVLKFDKYDFEGQDLATGLEKLIHLRLLCFRGCNFDLSGLPSSITELPFLQTLDLRVSYLSKMPNVFLYAFNVIEMPNVLGKMKSLRHLYLPTSAGIEVKEKVRLYGLSELERLEGFLSDRDEIADLYELPNLRVLDVAVTNNEGLCAIMNYMNISGKNLPEISLTLSGVLSIESEQGSILLRSLLAFENLHHLSKFPRYE</sequence>
<evidence type="ECO:0000256" key="4">
    <source>
        <dbReference type="ARBA" id="ARBA00022840"/>
    </source>
</evidence>
<dbReference type="SUPFAM" id="SSF52058">
    <property type="entry name" value="L domain-like"/>
    <property type="match status" value="1"/>
</dbReference>
<evidence type="ECO:0000256" key="2">
    <source>
        <dbReference type="ARBA" id="ARBA00022741"/>
    </source>
</evidence>
<evidence type="ECO:0000313" key="7">
    <source>
        <dbReference type="Proteomes" id="UP001652660"/>
    </source>
</evidence>
<feature type="domain" description="Disease resistance R13L4/SHOC-2-like LRR" evidence="6">
    <location>
        <begin position="173"/>
        <end position="323"/>
    </location>
</feature>
<reference evidence="8" key="2">
    <citation type="submission" date="2025-08" db="UniProtKB">
        <authorList>
            <consortium name="RefSeq"/>
        </authorList>
    </citation>
    <scope>IDENTIFICATION</scope>
    <source>
        <tissue evidence="8">Leaves</tissue>
    </source>
</reference>
<dbReference type="Gene3D" id="1.10.10.10">
    <property type="entry name" value="Winged helix-like DNA-binding domain superfamily/Winged helix DNA-binding domain"/>
    <property type="match status" value="1"/>
</dbReference>
<evidence type="ECO:0000313" key="8">
    <source>
        <dbReference type="RefSeq" id="XP_027101681.1"/>
    </source>
</evidence>
<evidence type="ECO:0000259" key="6">
    <source>
        <dbReference type="Pfam" id="PF23598"/>
    </source>
</evidence>
<evidence type="ECO:0000256" key="3">
    <source>
        <dbReference type="ARBA" id="ARBA00022821"/>
    </source>
</evidence>
<reference evidence="7" key="1">
    <citation type="journal article" date="2025" name="Foods">
        <title>Unveiling the Microbial Signatures of Arabica Coffee Cherries: Insights into Ripeness Specific Diversity, Functional Traits, and Implications for Quality and Safety.</title>
        <authorList>
            <consortium name="RefSeq"/>
            <person name="Tenea G.N."/>
            <person name="Cifuentes V."/>
            <person name="Reyes P."/>
            <person name="Cevallos-Vallejos M."/>
        </authorList>
    </citation>
    <scope>NUCLEOTIDE SEQUENCE [LARGE SCALE GENOMIC DNA]</scope>
</reference>
<dbReference type="Pfam" id="PF23559">
    <property type="entry name" value="WHD_DRP"/>
    <property type="match status" value="1"/>
</dbReference>
<keyword evidence="7" id="KW-1185">Reference proteome</keyword>
<keyword evidence="4" id="KW-0067">ATP-binding</keyword>
<evidence type="ECO:0000256" key="1">
    <source>
        <dbReference type="ARBA" id="ARBA00022737"/>
    </source>
</evidence>
<dbReference type="AlphaFoldDB" id="A0A6P6VG81"/>
<proteinExistence type="predicted"/>
<keyword evidence="3" id="KW-0611">Plant defense</keyword>
<gene>
    <name evidence="8" type="primary">LOC113722602</name>
</gene>
<organism evidence="7 8">
    <name type="scientific">Coffea arabica</name>
    <name type="common">Arabian coffee</name>
    <dbReference type="NCBI Taxonomy" id="13443"/>
    <lineage>
        <taxon>Eukaryota</taxon>
        <taxon>Viridiplantae</taxon>
        <taxon>Streptophyta</taxon>
        <taxon>Embryophyta</taxon>
        <taxon>Tracheophyta</taxon>
        <taxon>Spermatophyta</taxon>
        <taxon>Magnoliopsida</taxon>
        <taxon>eudicotyledons</taxon>
        <taxon>Gunneridae</taxon>
        <taxon>Pentapetalae</taxon>
        <taxon>asterids</taxon>
        <taxon>lamiids</taxon>
        <taxon>Gentianales</taxon>
        <taxon>Rubiaceae</taxon>
        <taxon>Ixoroideae</taxon>
        <taxon>Gardenieae complex</taxon>
        <taxon>Bertiereae - Coffeeae clade</taxon>
        <taxon>Coffeeae</taxon>
        <taxon>Coffea</taxon>
    </lineage>
</organism>
<dbReference type="RefSeq" id="XP_027101681.1">
    <property type="nucleotide sequence ID" value="XM_027245880.1"/>
</dbReference>
<dbReference type="InterPro" id="IPR036388">
    <property type="entry name" value="WH-like_DNA-bd_sf"/>
</dbReference>
<accession>A0A6P6VG81</accession>
<feature type="domain" description="Disease resistance protein winged helix" evidence="5">
    <location>
        <begin position="14"/>
        <end position="85"/>
    </location>
</feature>
<dbReference type="InterPro" id="IPR044974">
    <property type="entry name" value="Disease_R_plants"/>
</dbReference>
<dbReference type="InterPro" id="IPR032675">
    <property type="entry name" value="LRR_dom_sf"/>
</dbReference>
<protein>
    <submittedName>
        <fullName evidence="8">Probable disease resistance protein RXW24L</fullName>
    </submittedName>
</protein>
<dbReference type="Proteomes" id="UP001652660">
    <property type="component" value="Chromosome 5e"/>
</dbReference>
<dbReference type="Gene3D" id="3.80.10.10">
    <property type="entry name" value="Ribonuclease Inhibitor"/>
    <property type="match status" value="1"/>
</dbReference>
<dbReference type="PANTHER" id="PTHR23155">
    <property type="entry name" value="DISEASE RESISTANCE PROTEIN RP"/>
    <property type="match status" value="1"/>
</dbReference>
<dbReference type="PANTHER" id="PTHR23155:SF1185">
    <property type="entry name" value="DISEASE RESISTANCE RPP8-LIKE PROTEIN 3-RELATED"/>
    <property type="match status" value="1"/>
</dbReference>